<comment type="caution">
    <text evidence="1">The sequence shown here is derived from an EMBL/GenBank/DDBJ whole genome shotgun (WGS) entry which is preliminary data.</text>
</comment>
<organism evidence="1 2">
    <name type="scientific">Holothuria leucospilota</name>
    <name type="common">Black long sea cucumber</name>
    <name type="synonym">Mertensiothuria leucospilota</name>
    <dbReference type="NCBI Taxonomy" id="206669"/>
    <lineage>
        <taxon>Eukaryota</taxon>
        <taxon>Metazoa</taxon>
        <taxon>Echinodermata</taxon>
        <taxon>Eleutherozoa</taxon>
        <taxon>Echinozoa</taxon>
        <taxon>Holothuroidea</taxon>
        <taxon>Aspidochirotacea</taxon>
        <taxon>Aspidochirotida</taxon>
        <taxon>Holothuriidae</taxon>
        <taxon>Holothuria</taxon>
    </lineage>
</organism>
<proteinExistence type="predicted"/>
<keyword evidence="2" id="KW-1185">Reference proteome</keyword>
<sequence length="99" mass="10942">MEKVLPLLEEDGGKARIIASYTNKCKQLIRQPIVYARKSITGGAKSTPFVHVCFIVCTQSDVSVMSMHKVYTAASFSAYNFPKIAPIDPLFASLILYLV</sequence>
<name>A0A9Q1BZP7_HOLLE</name>
<dbReference type="EMBL" id="JAIZAY010000009">
    <property type="protein sequence ID" value="KAJ8035755.1"/>
    <property type="molecule type" value="Genomic_DNA"/>
</dbReference>
<reference evidence="1" key="1">
    <citation type="submission" date="2021-10" db="EMBL/GenBank/DDBJ databases">
        <title>Tropical sea cucumber genome reveals ecological adaptation and Cuvierian tubules defense mechanism.</title>
        <authorList>
            <person name="Chen T."/>
        </authorList>
    </citation>
    <scope>NUCLEOTIDE SEQUENCE</scope>
    <source>
        <strain evidence="1">Nanhai2018</strain>
        <tissue evidence="1">Muscle</tissue>
    </source>
</reference>
<dbReference type="AlphaFoldDB" id="A0A9Q1BZP7"/>
<dbReference type="Proteomes" id="UP001152320">
    <property type="component" value="Chromosome 9"/>
</dbReference>
<protein>
    <submittedName>
        <fullName evidence="1">Uncharacterized protein</fullName>
    </submittedName>
</protein>
<gene>
    <name evidence="1" type="ORF">HOLleu_19527</name>
</gene>
<accession>A0A9Q1BZP7</accession>
<evidence type="ECO:0000313" key="1">
    <source>
        <dbReference type="EMBL" id="KAJ8035755.1"/>
    </source>
</evidence>
<evidence type="ECO:0000313" key="2">
    <source>
        <dbReference type="Proteomes" id="UP001152320"/>
    </source>
</evidence>